<sequence>MNTTTKQTRREGVTDLLARLESVRSRMDIAEAIDVSTALKFAVAAGLPPKLAYTFSETARFTGFDERSLRNEMDAGRLHAVCPVGQARGYRIPVNEIDRWMTEEF</sequence>
<protein>
    <submittedName>
        <fullName evidence="2">Helix-turn-helix domain-containing protein</fullName>
    </submittedName>
</protein>
<proteinExistence type="predicted"/>
<dbReference type="InterPro" id="IPR041657">
    <property type="entry name" value="HTH_17"/>
</dbReference>
<organism evidence="2 3">
    <name type="scientific">Collinsella ureilytica</name>
    <dbReference type="NCBI Taxonomy" id="2869515"/>
    <lineage>
        <taxon>Bacteria</taxon>
        <taxon>Bacillati</taxon>
        <taxon>Actinomycetota</taxon>
        <taxon>Coriobacteriia</taxon>
        <taxon>Coriobacteriales</taxon>
        <taxon>Coriobacteriaceae</taxon>
        <taxon>Collinsella</taxon>
    </lineage>
</organism>
<comment type="caution">
    <text evidence="2">The sequence shown here is derived from an EMBL/GenBank/DDBJ whole genome shotgun (WGS) entry which is preliminary data.</text>
</comment>
<gene>
    <name evidence="2" type="ORF">K6V98_08575</name>
</gene>
<evidence type="ECO:0000313" key="2">
    <source>
        <dbReference type="EMBL" id="MBY4798398.1"/>
    </source>
</evidence>
<dbReference type="Proteomes" id="UP000700908">
    <property type="component" value="Unassembled WGS sequence"/>
</dbReference>
<evidence type="ECO:0000259" key="1">
    <source>
        <dbReference type="Pfam" id="PF12728"/>
    </source>
</evidence>
<keyword evidence="3" id="KW-1185">Reference proteome</keyword>
<accession>A0ABS7MMY3</accession>
<name>A0ABS7MMY3_9ACTN</name>
<dbReference type="EMBL" id="JAIMFO010000011">
    <property type="protein sequence ID" value="MBY4798398.1"/>
    <property type="molecule type" value="Genomic_DNA"/>
</dbReference>
<dbReference type="RefSeq" id="WP_222200119.1">
    <property type="nucleotide sequence ID" value="NZ_JAIMFO010000011.1"/>
</dbReference>
<feature type="domain" description="Helix-turn-helix" evidence="1">
    <location>
        <begin position="53"/>
        <end position="103"/>
    </location>
</feature>
<dbReference type="Pfam" id="PF12728">
    <property type="entry name" value="HTH_17"/>
    <property type="match status" value="1"/>
</dbReference>
<reference evidence="2 3" key="1">
    <citation type="submission" date="2021-08" db="EMBL/GenBank/DDBJ databases">
        <title>Collinsella faecalis sp. nov. isolated from swine faeces.</title>
        <authorList>
            <person name="Oh B.S."/>
            <person name="Lee J.H."/>
        </authorList>
    </citation>
    <scope>NUCLEOTIDE SEQUENCE [LARGE SCALE GENOMIC DNA]</scope>
    <source>
        <strain evidence="2 3">AGMB00827</strain>
    </source>
</reference>
<evidence type="ECO:0000313" key="3">
    <source>
        <dbReference type="Proteomes" id="UP000700908"/>
    </source>
</evidence>